<dbReference type="AlphaFoldDB" id="T1JUG8"/>
<evidence type="ECO:0000313" key="2">
    <source>
        <dbReference type="Proteomes" id="UP000015104"/>
    </source>
</evidence>
<organism evidence="1 2">
    <name type="scientific">Tetranychus urticae</name>
    <name type="common">Two-spotted spider mite</name>
    <dbReference type="NCBI Taxonomy" id="32264"/>
    <lineage>
        <taxon>Eukaryota</taxon>
        <taxon>Metazoa</taxon>
        <taxon>Ecdysozoa</taxon>
        <taxon>Arthropoda</taxon>
        <taxon>Chelicerata</taxon>
        <taxon>Arachnida</taxon>
        <taxon>Acari</taxon>
        <taxon>Acariformes</taxon>
        <taxon>Trombidiformes</taxon>
        <taxon>Prostigmata</taxon>
        <taxon>Eleutherengona</taxon>
        <taxon>Raphignathae</taxon>
        <taxon>Tetranychoidea</taxon>
        <taxon>Tetranychidae</taxon>
        <taxon>Tetranychus</taxon>
    </lineage>
</organism>
<dbReference type="HOGENOM" id="CLU_1152999_0_0_1"/>
<dbReference type="EnsemblMetazoa" id="tetur02g00890.1">
    <property type="protein sequence ID" value="tetur02g00890.1"/>
    <property type="gene ID" value="tetur02g00890"/>
</dbReference>
<proteinExistence type="predicted"/>
<dbReference type="Proteomes" id="UP000015104">
    <property type="component" value="Unassembled WGS sequence"/>
</dbReference>
<reference evidence="1" key="2">
    <citation type="submission" date="2015-06" db="UniProtKB">
        <authorList>
            <consortium name="EnsemblMetazoa"/>
        </authorList>
    </citation>
    <scope>IDENTIFICATION</scope>
</reference>
<evidence type="ECO:0000313" key="1">
    <source>
        <dbReference type="EnsemblMetazoa" id="tetur02g00890.1"/>
    </source>
</evidence>
<reference evidence="2" key="1">
    <citation type="submission" date="2011-08" db="EMBL/GenBank/DDBJ databases">
        <authorList>
            <person name="Rombauts S."/>
        </authorList>
    </citation>
    <scope>NUCLEOTIDE SEQUENCE</scope>
    <source>
        <strain evidence="2">London</strain>
    </source>
</reference>
<dbReference type="EMBL" id="CAEY01000778">
    <property type="status" value="NOT_ANNOTATED_CDS"/>
    <property type="molecule type" value="Genomic_DNA"/>
</dbReference>
<name>T1JUG8_TETUR</name>
<dbReference type="eggNOG" id="KOG2462">
    <property type="taxonomic scope" value="Eukaryota"/>
</dbReference>
<sequence>MRMRWPHARITFNINDASSFIAELSANYETHELNRLHPAFGADFSVQLINLIFDERRVDNFSSDDVQMMNDLDDTAQEEAQDLSIHSCHNCRSSDASQTSMDYSDFKVESDQSNVHQLWTQMKTSSSIELTTLLLSSYLLSTVYRLKETRMCRFLEKNLAKILLLLITQHHHHPVIIMTIDCGKRYSTSVTLRVILANVLIVITKFMYQCQLISLVCIFGLMNKAVDVLIAGNVSISWLLQGYIRTHTGK</sequence>
<keyword evidence="2" id="KW-1185">Reference proteome</keyword>
<accession>T1JUG8</accession>
<protein>
    <submittedName>
        <fullName evidence="1">Uncharacterized protein</fullName>
    </submittedName>
</protein>